<protein>
    <submittedName>
        <fullName evidence="1">Uncharacterized protein</fullName>
    </submittedName>
</protein>
<sequence>MTATTTLPGAMPWEGVYPEALHHYQLDFSALPANAAQRATLADQAAATFIDLADPDTVKWRQRLAAMAILTLARAGAVEIIPASFQPEELP</sequence>
<dbReference type="RefSeq" id="WP_187734747.1">
    <property type="nucleotide sequence ID" value="NZ_CP060790.1"/>
</dbReference>
<gene>
    <name evidence="1" type="ORF">H9L24_11240</name>
</gene>
<accession>A0A7H0HB28</accession>
<dbReference type="Proteomes" id="UP000516057">
    <property type="component" value="Chromosome"/>
</dbReference>
<evidence type="ECO:0000313" key="2">
    <source>
        <dbReference type="Proteomes" id="UP000516057"/>
    </source>
</evidence>
<dbReference type="EMBL" id="CP060790">
    <property type="protein sequence ID" value="QNP57744.1"/>
    <property type="molecule type" value="Genomic_DNA"/>
</dbReference>
<organism evidence="1 2">
    <name type="scientific">Paenacidovorax monticola</name>
    <dbReference type="NCBI Taxonomy" id="1926868"/>
    <lineage>
        <taxon>Bacteria</taxon>
        <taxon>Pseudomonadati</taxon>
        <taxon>Pseudomonadota</taxon>
        <taxon>Betaproteobacteria</taxon>
        <taxon>Burkholderiales</taxon>
        <taxon>Comamonadaceae</taxon>
        <taxon>Paenacidovorax</taxon>
    </lineage>
</organism>
<dbReference type="KEGG" id="amon:H9L24_11240"/>
<dbReference type="AlphaFoldDB" id="A0A7H0HB28"/>
<proteinExistence type="predicted"/>
<keyword evidence="2" id="KW-1185">Reference proteome</keyword>
<reference evidence="1 2" key="1">
    <citation type="submission" date="2020-08" db="EMBL/GenBank/DDBJ databases">
        <title>Genome sequence of Acidovorax monticola KACC 19171T.</title>
        <authorList>
            <person name="Hyun D.-W."/>
            <person name="Bae J.-W."/>
        </authorList>
    </citation>
    <scope>NUCLEOTIDE SEQUENCE [LARGE SCALE GENOMIC DNA]</scope>
    <source>
        <strain evidence="1 2">KACC 19171</strain>
    </source>
</reference>
<name>A0A7H0HB28_9BURK</name>
<evidence type="ECO:0000313" key="1">
    <source>
        <dbReference type="EMBL" id="QNP57744.1"/>
    </source>
</evidence>